<keyword evidence="2" id="KW-1185">Reference proteome</keyword>
<sequence length="372" mass="41685">MLTKSRLTSIEDSISRLTSVVQYLADAANPNPRQLEQIHDVSNRVASHKSVANHSSPNETVIEDESGTPCYVGNSSASSFLVQGPKDLDQFRDISVGLYEPRSAATRLWDLSQAFASTGFKDDVKKELRSRRRKRAFPRSGMKRRHGLDQKVDKFPKIIDIGEPFFSRPPPDLLPNIVFDPWLVPKRDWVAIFNSLLAAAIPPEETFARGLSLRLRRNTWLALQDSSMFLEPGEVKIQALVLAACHESLTRIWSATISWGSLYEHVPVPGLDLLAKSKLHMREAESEKTQDRECHTDVFGALYISQSLKLSKIMGHISEGLQATGGASAVTDTVQELIEACKAELDVWKQETYCRSTAIIPFKVRLKEEKLT</sequence>
<organism evidence="1 2">
    <name type="scientific">Oidiodendron maius (strain Zn)</name>
    <dbReference type="NCBI Taxonomy" id="913774"/>
    <lineage>
        <taxon>Eukaryota</taxon>
        <taxon>Fungi</taxon>
        <taxon>Dikarya</taxon>
        <taxon>Ascomycota</taxon>
        <taxon>Pezizomycotina</taxon>
        <taxon>Leotiomycetes</taxon>
        <taxon>Leotiomycetes incertae sedis</taxon>
        <taxon>Myxotrichaceae</taxon>
        <taxon>Oidiodendron</taxon>
    </lineage>
</organism>
<dbReference type="STRING" id="913774.A0A0C3GZ29"/>
<name>A0A0C3GZ29_OIDMZ</name>
<dbReference type="EMBL" id="KN832884">
    <property type="protein sequence ID" value="KIM96429.1"/>
    <property type="molecule type" value="Genomic_DNA"/>
</dbReference>
<dbReference type="InParanoid" id="A0A0C3GZ29"/>
<protein>
    <submittedName>
        <fullName evidence="1">Uncharacterized protein</fullName>
    </submittedName>
</protein>
<reference evidence="1 2" key="1">
    <citation type="submission" date="2014-04" db="EMBL/GenBank/DDBJ databases">
        <authorList>
            <consortium name="DOE Joint Genome Institute"/>
            <person name="Kuo A."/>
            <person name="Martino E."/>
            <person name="Perotto S."/>
            <person name="Kohler A."/>
            <person name="Nagy L.G."/>
            <person name="Floudas D."/>
            <person name="Copeland A."/>
            <person name="Barry K.W."/>
            <person name="Cichocki N."/>
            <person name="Veneault-Fourrey C."/>
            <person name="LaButti K."/>
            <person name="Lindquist E.A."/>
            <person name="Lipzen A."/>
            <person name="Lundell T."/>
            <person name="Morin E."/>
            <person name="Murat C."/>
            <person name="Sun H."/>
            <person name="Tunlid A."/>
            <person name="Henrissat B."/>
            <person name="Grigoriev I.V."/>
            <person name="Hibbett D.S."/>
            <person name="Martin F."/>
            <person name="Nordberg H.P."/>
            <person name="Cantor M.N."/>
            <person name="Hua S.X."/>
        </authorList>
    </citation>
    <scope>NUCLEOTIDE SEQUENCE [LARGE SCALE GENOMIC DNA]</scope>
    <source>
        <strain evidence="1 2">Zn</strain>
    </source>
</reference>
<accession>A0A0C3GZ29</accession>
<evidence type="ECO:0000313" key="1">
    <source>
        <dbReference type="EMBL" id="KIM96429.1"/>
    </source>
</evidence>
<dbReference type="OrthoDB" id="103819at2759"/>
<dbReference type="Proteomes" id="UP000054321">
    <property type="component" value="Unassembled WGS sequence"/>
</dbReference>
<dbReference type="HOGENOM" id="CLU_744136_0_0_1"/>
<evidence type="ECO:0000313" key="2">
    <source>
        <dbReference type="Proteomes" id="UP000054321"/>
    </source>
</evidence>
<reference evidence="2" key="2">
    <citation type="submission" date="2015-01" db="EMBL/GenBank/DDBJ databases">
        <title>Evolutionary Origins and Diversification of the Mycorrhizal Mutualists.</title>
        <authorList>
            <consortium name="DOE Joint Genome Institute"/>
            <consortium name="Mycorrhizal Genomics Consortium"/>
            <person name="Kohler A."/>
            <person name="Kuo A."/>
            <person name="Nagy L.G."/>
            <person name="Floudas D."/>
            <person name="Copeland A."/>
            <person name="Barry K.W."/>
            <person name="Cichocki N."/>
            <person name="Veneault-Fourrey C."/>
            <person name="LaButti K."/>
            <person name="Lindquist E.A."/>
            <person name="Lipzen A."/>
            <person name="Lundell T."/>
            <person name="Morin E."/>
            <person name="Murat C."/>
            <person name="Riley R."/>
            <person name="Ohm R."/>
            <person name="Sun H."/>
            <person name="Tunlid A."/>
            <person name="Henrissat B."/>
            <person name="Grigoriev I.V."/>
            <person name="Hibbett D.S."/>
            <person name="Martin F."/>
        </authorList>
    </citation>
    <scope>NUCLEOTIDE SEQUENCE [LARGE SCALE GENOMIC DNA]</scope>
    <source>
        <strain evidence="2">Zn</strain>
    </source>
</reference>
<dbReference type="AlphaFoldDB" id="A0A0C3GZ29"/>
<proteinExistence type="predicted"/>
<gene>
    <name evidence="1" type="ORF">OIDMADRAFT_58751</name>
</gene>